<feature type="modified residue" description="4-aspartylphosphate" evidence="5">
    <location>
        <position position="52"/>
    </location>
</feature>
<dbReference type="RefSeq" id="WP_026936135.1">
    <property type="nucleotide sequence ID" value="NZ_CP028426.1"/>
</dbReference>
<protein>
    <submittedName>
        <fullName evidence="8">DNA-binding response regulator</fullName>
    </submittedName>
</protein>
<feature type="domain" description="Response regulatory" evidence="7">
    <location>
        <begin position="2"/>
        <end position="122"/>
    </location>
</feature>
<dbReference type="InterPro" id="IPR039420">
    <property type="entry name" value="WalR-like"/>
</dbReference>
<dbReference type="EMBL" id="PXVD01000005">
    <property type="protein sequence ID" value="MDJ1370601.1"/>
    <property type="molecule type" value="Genomic_DNA"/>
</dbReference>
<dbReference type="PANTHER" id="PTHR43214:SF24">
    <property type="entry name" value="TRANSCRIPTIONAL REGULATORY PROTEIN NARL-RELATED"/>
    <property type="match status" value="1"/>
</dbReference>
<keyword evidence="9" id="KW-1185">Reference proteome</keyword>
<dbReference type="InterPro" id="IPR016032">
    <property type="entry name" value="Sig_transdc_resp-reg_C-effctor"/>
</dbReference>
<evidence type="ECO:0000256" key="1">
    <source>
        <dbReference type="ARBA" id="ARBA00022553"/>
    </source>
</evidence>
<reference evidence="8" key="1">
    <citation type="submission" date="2018-03" db="EMBL/GenBank/DDBJ databases">
        <authorList>
            <person name="Nunes O.C."/>
            <person name="Lopes A.R."/>
            <person name="Froufe H."/>
            <person name="Munoz-Merida A."/>
            <person name="Barroso C."/>
            <person name="Egas C."/>
        </authorList>
    </citation>
    <scope>NUCLEOTIDE SEQUENCE</scope>
    <source>
        <strain evidence="8">ON4</strain>
    </source>
</reference>
<evidence type="ECO:0000256" key="4">
    <source>
        <dbReference type="ARBA" id="ARBA00023163"/>
    </source>
</evidence>
<dbReference type="PROSITE" id="PS50110">
    <property type="entry name" value="RESPONSE_REGULATORY"/>
    <property type="match status" value="1"/>
</dbReference>
<evidence type="ECO:0000256" key="3">
    <source>
        <dbReference type="ARBA" id="ARBA00023125"/>
    </source>
</evidence>
<dbReference type="GO" id="GO:0003677">
    <property type="term" value="F:DNA binding"/>
    <property type="evidence" value="ECO:0007669"/>
    <property type="project" value="UniProtKB-KW"/>
</dbReference>
<comment type="caution">
    <text evidence="8">The sequence shown here is derived from an EMBL/GenBank/DDBJ whole genome shotgun (WGS) entry which is preliminary data.</text>
</comment>
<keyword evidence="2" id="KW-0805">Transcription regulation</keyword>
<evidence type="ECO:0000256" key="5">
    <source>
        <dbReference type="PROSITE-ProRule" id="PRU00169"/>
    </source>
</evidence>
<proteinExistence type="predicted"/>
<sequence length="214" mass="23759">MRVFIAEDQLLIRRGIEQLLRSHGIEVVGTAESAEGLEDAVLASGATLALFDIRMPPTQTDEGIRVGVELRRRSPGFPVVVLSQYVEQLYFNELLADDRDAVGYLLKDRVFDDRRFVGILRAVEAGDTAVDPEVVARLESRRPASGRLAELTDREYEVLGHMASGSANLEIAERLFVTEKAVAKHINAIFAKLGLSDHSVSSRRVEAVLTYLRR</sequence>
<evidence type="ECO:0000259" key="7">
    <source>
        <dbReference type="PROSITE" id="PS50110"/>
    </source>
</evidence>
<evidence type="ECO:0000313" key="8">
    <source>
        <dbReference type="EMBL" id="MDJ1370601.1"/>
    </source>
</evidence>
<keyword evidence="1 5" id="KW-0597">Phosphoprotein</keyword>
<dbReference type="InterPro" id="IPR001789">
    <property type="entry name" value="Sig_transdc_resp-reg_receiver"/>
</dbReference>
<dbReference type="CDD" id="cd06170">
    <property type="entry name" value="LuxR_C_like"/>
    <property type="match status" value="1"/>
</dbReference>
<dbReference type="InterPro" id="IPR000792">
    <property type="entry name" value="Tscrpt_reg_LuxR_C"/>
</dbReference>
<dbReference type="Proteomes" id="UP001170379">
    <property type="component" value="Unassembled WGS sequence"/>
</dbReference>
<dbReference type="SUPFAM" id="SSF46894">
    <property type="entry name" value="C-terminal effector domain of the bipartite response regulators"/>
    <property type="match status" value="1"/>
</dbReference>
<dbReference type="Gene3D" id="3.40.50.2300">
    <property type="match status" value="1"/>
</dbReference>
<dbReference type="PANTHER" id="PTHR43214">
    <property type="entry name" value="TWO-COMPONENT RESPONSE REGULATOR"/>
    <property type="match status" value="1"/>
</dbReference>
<dbReference type="InterPro" id="IPR058245">
    <property type="entry name" value="NreC/VraR/RcsB-like_REC"/>
</dbReference>
<organism evidence="8 9">
    <name type="scientific">Gulosibacter molinativorax</name>
    <dbReference type="NCBI Taxonomy" id="256821"/>
    <lineage>
        <taxon>Bacteria</taxon>
        <taxon>Bacillati</taxon>
        <taxon>Actinomycetota</taxon>
        <taxon>Actinomycetes</taxon>
        <taxon>Micrococcales</taxon>
        <taxon>Microbacteriaceae</taxon>
        <taxon>Gulosibacter</taxon>
    </lineage>
</organism>
<feature type="domain" description="HTH luxR-type" evidence="6">
    <location>
        <begin position="144"/>
        <end position="214"/>
    </location>
</feature>
<dbReference type="PROSITE" id="PS50043">
    <property type="entry name" value="HTH_LUXR_2"/>
    <property type="match status" value="1"/>
</dbReference>
<dbReference type="PRINTS" id="PR00038">
    <property type="entry name" value="HTHLUXR"/>
</dbReference>
<name>A0ABT7C5Y2_9MICO</name>
<gene>
    <name evidence="8" type="ORF">C7K25_04340</name>
</gene>
<evidence type="ECO:0000259" key="6">
    <source>
        <dbReference type="PROSITE" id="PS50043"/>
    </source>
</evidence>
<dbReference type="InterPro" id="IPR011006">
    <property type="entry name" value="CheY-like_superfamily"/>
</dbReference>
<keyword evidence="3 8" id="KW-0238">DNA-binding</keyword>
<dbReference type="SUPFAM" id="SSF52172">
    <property type="entry name" value="CheY-like"/>
    <property type="match status" value="1"/>
</dbReference>
<evidence type="ECO:0000256" key="2">
    <source>
        <dbReference type="ARBA" id="ARBA00023015"/>
    </source>
</evidence>
<accession>A0ABT7C5Y2</accession>
<dbReference type="Pfam" id="PF00072">
    <property type="entry name" value="Response_reg"/>
    <property type="match status" value="1"/>
</dbReference>
<dbReference type="SMART" id="SM00448">
    <property type="entry name" value="REC"/>
    <property type="match status" value="1"/>
</dbReference>
<dbReference type="CDD" id="cd17535">
    <property type="entry name" value="REC_NarL-like"/>
    <property type="match status" value="1"/>
</dbReference>
<evidence type="ECO:0000313" key="9">
    <source>
        <dbReference type="Proteomes" id="UP001170379"/>
    </source>
</evidence>
<keyword evidence="4" id="KW-0804">Transcription</keyword>
<dbReference type="SMART" id="SM00421">
    <property type="entry name" value="HTH_LUXR"/>
    <property type="match status" value="1"/>
</dbReference>
<reference evidence="8" key="2">
    <citation type="journal article" date="2022" name="Sci. Rep.">
        <title>In silico prediction of the enzymes involved in the degradation of the herbicide molinate by Gulosibacter molinativorax ON4T.</title>
        <authorList>
            <person name="Lopes A.R."/>
            <person name="Bunin E."/>
            <person name="Viana A.T."/>
            <person name="Froufe H."/>
            <person name="Munoz-Merida A."/>
            <person name="Pinho D."/>
            <person name="Figueiredo J."/>
            <person name="Barroso C."/>
            <person name="Vaz-Moreira I."/>
            <person name="Bellanger X."/>
            <person name="Egas C."/>
            <person name="Nunes O.C."/>
        </authorList>
    </citation>
    <scope>NUCLEOTIDE SEQUENCE</scope>
    <source>
        <strain evidence="8">ON4</strain>
    </source>
</reference>
<dbReference type="Pfam" id="PF00196">
    <property type="entry name" value="GerE"/>
    <property type="match status" value="1"/>
</dbReference>